<dbReference type="EMBL" id="JAFLCK010000021">
    <property type="protein sequence ID" value="MBN8661543.1"/>
    <property type="molecule type" value="Genomic_DNA"/>
</dbReference>
<reference evidence="1" key="1">
    <citation type="submission" date="2021-02" db="EMBL/GenBank/DDBJ databases">
        <title>Genome-Resolved Metagenomics of a Microbial Community Performing Photosynthetic Biological Nutrient Removal.</title>
        <authorList>
            <person name="Mcdaniel E.A."/>
        </authorList>
    </citation>
    <scope>NUCLEOTIDE SEQUENCE</scope>
    <source>
        <strain evidence="1">UWPOB_OBS1</strain>
    </source>
</reference>
<protein>
    <submittedName>
        <fullName evidence="1">Uncharacterized protein</fullName>
    </submittedName>
</protein>
<proteinExistence type="predicted"/>
<evidence type="ECO:0000313" key="1">
    <source>
        <dbReference type="EMBL" id="MBN8661543.1"/>
    </source>
</evidence>
<organism evidence="1 2">
    <name type="scientific">Candidatus Obscuribacter phosphatis</name>
    <dbReference type="NCBI Taxonomy" id="1906157"/>
    <lineage>
        <taxon>Bacteria</taxon>
        <taxon>Bacillati</taxon>
        <taxon>Candidatus Melainabacteria</taxon>
        <taxon>Candidatus Obscuribacterales</taxon>
        <taxon>Candidatus Obscuribacteraceae</taxon>
        <taxon>Candidatus Obscuribacter</taxon>
    </lineage>
</organism>
<dbReference type="AlphaFoldDB" id="A0A8J7TP07"/>
<dbReference type="Proteomes" id="UP000664277">
    <property type="component" value="Unassembled WGS sequence"/>
</dbReference>
<dbReference type="Pfam" id="PF24716">
    <property type="entry name" value="WapI"/>
    <property type="match status" value="1"/>
</dbReference>
<sequence length="202" mass="22833">MATLYCEDEEYISAFTIKASSFQEVDLVKEVQQWQHIELTLTSGNRALSFASDFDPEKRLSMDDVLARHTTDANQLAKDATAGKNATGNKNTKDLAEAVLDIQTVANAYVLCRKPQDEINHLTKQLKDLIEGKKNRVLFEPAEPSFELALEVSAGSYRVECFIDAGNVETGIYRWDALGVRFFTDQKRIANFIEELENEFKL</sequence>
<name>A0A8J7TP07_9BACT</name>
<gene>
    <name evidence="1" type="ORF">J0M35_14355</name>
</gene>
<comment type="caution">
    <text evidence="1">The sequence shown here is derived from an EMBL/GenBank/DDBJ whole genome shotgun (WGS) entry which is preliminary data.</text>
</comment>
<dbReference type="InterPro" id="IPR056510">
    <property type="entry name" value="WapI"/>
</dbReference>
<evidence type="ECO:0000313" key="2">
    <source>
        <dbReference type="Proteomes" id="UP000664277"/>
    </source>
</evidence>
<accession>A0A8J7TP07</accession>